<dbReference type="EMBL" id="FWWT01000021">
    <property type="protein sequence ID" value="SMB92819.1"/>
    <property type="molecule type" value="Genomic_DNA"/>
</dbReference>
<gene>
    <name evidence="1" type="ORF">SAMN00017405_2107</name>
</gene>
<dbReference type="RefSeq" id="WP_084053730.1">
    <property type="nucleotide sequence ID" value="NZ_FWWT01000021.1"/>
</dbReference>
<dbReference type="OrthoDB" id="9135395at2"/>
<accession>A0A1W1VHH1</accession>
<name>A0A1W1VHH1_DESTI</name>
<protein>
    <submittedName>
        <fullName evidence="1">Uncharacterized protein</fullName>
    </submittedName>
</protein>
<keyword evidence="2" id="KW-1185">Reference proteome</keyword>
<evidence type="ECO:0000313" key="1">
    <source>
        <dbReference type="EMBL" id="SMB92819.1"/>
    </source>
</evidence>
<evidence type="ECO:0000313" key="2">
    <source>
        <dbReference type="Proteomes" id="UP000192731"/>
    </source>
</evidence>
<dbReference type="Proteomes" id="UP000192731">
    <property type="component" value="Unassembled WGS sequence"/>
</dbReference>
<dbReference type="AlphaFoldDB" id="A0A1W1VHH1"/>
<proteinExistence type="predicted"/>
<reference evidence="1 2" key="1">
    <citation type="submission" date="2017-04" db="EMBL/GenBank/DDBJ databases">
        <authorList>
            <person name="Afonso C.L."/>
            <person name="Miller P.J."/>
            <person name="Scott M.A."/>
            <person name="Spackman E."/>
            <person name="Goraichik I."/>
            <person name="Dimitrov K.M."/>
            <person name="Suarez D.L."/>
            <person name="Swayne D.E."/>
        </authorList>
    </citation>
    <scope>NUCLEOTIDE SEQUENCE [LARGE SCALE GENOMIC DNA]</scope>
    <source>
        <strain evidence="1 2">DSM 11270</strain>
    </source>
</reference>
<sequence length="73" mass="8735">MYQRSFKLVCQNCSWYVILRRNGGMISMFLNNFNSCPKCKCEDLVTLKPSIKETINPLEQFKKFYYLIAKNRK</sequence>
<organism evidence="1 2">
    <name type="scientific">Desulfonispora thiosulfatigenes DSM 11270</name>
    <dbReference type="NCBI Taxonomy" id="656914"/>
    <lineage>
        <taxon>Bacteria</taxon>
        <taxon>Bacillati</taxon>
        <taxon>Bacillota</taxon>
        <taxon>Clostridia</taxon>
        <taxon>Eubacteriales</taxon>
        <taxon>Peptococcaceae</taxon>
        <taxon>Desulfonispora</taxon>
    </lineage>
</organism>